<dbReference type="InterPro" id="IPR019432">
    <property type="entry name" value="Acyltransferase_MbtK/IucB-like"/>
</dbReference>
<dbReference type="KEGG" id="ure:UREG_01351"/>
<dbReference type="VEuPathDB" id="FungiDB:UREG_01351"/>
<dbReference type="RefSeq" id="XP_002541835.1">
    <property type="nucleotide sequence ID" value="XM_002541789.1"/>
</dbReference>
<dbReference type="PANTHER" id="PTHR31438:SF7">
    <property type="entry name" value="ACYLTRANSFERASE MBTK_IUCB-LIKE CONSERVED DOMAIN-CONTAINING PROTEIN"/>
    <property type="match status" value="1"/>
</dbReference>
<keyword evidence="4" id="KW-1185">Reference proteome</keyword>
<dbReference type="InParanoid" id="C4JHI8"/>
<dbReference type="eggNOG" id="ENOG502RZMI">
    <property type="taxonomic scope" value="Eukaryota"/>
</dbReference>
<dbReference type="GO" id="GO:0016410">
    <property type="term" value="F:N-acyltransferase activity"/>
    <property type="evidence" value="ECO:0007669"/>
    <property type="project" value="TreeGrafter"/>
</dbReference>
<gene>
    <name evidence="3" type="ORF">UREG_01351</name>
</gene>
<accession>C4JHI8</accession>
<evidence type="ECO:0000313" key="3">
    <source>
        <dbReference type="EMBL" id="EEP76502.1"/>
    </source>
</evidence>
<dbReference type="PANTHER" id="PTHR31438">
    <property type="entry name" value="LYSINE N-ACYLTRANSFERASE C17G9.06C-RELATED"/>
    <property type="match status" value="1"/>
</dbReference>
<dbReference type="AlphaFoldDB" id="C4JHI8"/>
<dbReference type="STRING" id="336963.C4JHI8"/>
<dbReference type="SUPFAM" id="SSF55729">
    <property type="entry name" value="Acyl-CoA N-acyltransferases (Nat)"/>
    <property type="match status" value="1"/>
</dbReference>
<dbReference type="Gene3D" id="3.40.630.30">
    <property type="match status" value="1"/>
</dbReference>
<dbReference type="HOGENOM" id="CLU_039848_1_0_1"/>
<feature type="domain" description="Acyltransferase MbtK/IucB-like conserved" evidence="2">
    <location>
        <begin position="249"/>
        <end position="298"/>
    </location>
</feature>
<dbReference type="GO" id="GO:0019290">
    <property type="term" value="P:siderophore biosynthetic process"/>
    <property type="evidence" value="ECO:0007669"/>
    <property type="project" value="InterPro"/>
</dbReference>
<dbReference type="SMART" id="SM01006">
    <property type="entry name" value="AlcB"/>
    <property type="match status" value="1"/>
</dbReference>
<comment type="similarity">
    <text evidence="1">Belongs to the lysine N-acyltransferase MbtK family.</text>
</comment>
<sequence>MASASRASELPLVKLPEPYKTKYELWQSPSDSNRRIIQLRLSEVQDSGASEPPEPLHNDALVFSELISSPQSQIPSASDNTAWGRACRYLVSFVTWDGDAAPTVGQVWIIVYAILSAWPAEEYFRLCLSGPQKDQLCEEIAATGLGRPFPNKAESQEIEDMVISRAAFWQGAGSPFGTRPIWIAQPQEGPNSRRPASDYPPFPLQYTITTDFSSRPIHAQHPIRPAKPARGATIYSRYIPHLDEFFSMVHLDYQNETHLNLFHKWQNDPRVAVNWNETGTLEEHREYLRKIDVDPHQMAVMAKFDDNYFAYFEIYWAKEDHMGTYYPALDWDRGRHSLVGDARFRGPHRATAWWTSLIHYLFLDEPRTTCVVGEPKATNEPVLAYDAANGFHVYKWGDLPHKRSAMVRCERVRFFEVVNFGSVTSNGTAKSARPKL</sequence>
<dbReference type="Proteomes" id="UP000002058">
    <property type="component" value="Unassembled WGS sequence"/>
</dbReference>
<dbReference type="EMBL" id="CH476615">
    <property type="protein sequence ID" value="EEP76502.1"/>
    <property type="molecule type" value="Genomic_DNA"/>
</dbReference>
<name>C4JHI8_UNCRE</name>
<evidence type="ECO:0000313" key="4">
    <source>
        <dbReference type="Proteomes" id="UP000002058"/>
    </source>
</evidence>
<dbReference type="Pfam" id="PF13523">
    <property type="entry name" value="Acetyltransf_8"/>
    <property type="match status" value="1"/>
</dbReference>
<dbReference type="OrthoDB" id="4250781at2759"/>
<organism evidence="3 4">
    <name type="scientific">Uncinocarpus reesii (strain UAMH 1704)</name>
    <dbReference type="NCBI Taxonomy" id="336963"/>
    <lineage>
        <taxon>Eukaryota</taxon>
        <taxon>Fungi</taxon>
        <taxon>Dikarya</taxon>
        <taxon>Ascomycota</taxon>
        <taxon>Pezizomycotina</taxon>
        <taxon>Eurotiomycetes</taxon>
        <taxon>Eurotiomycetidae</taxon>
        <taxon>Onygenales</taxon>
        <taxon>Onygenaceae</taxon>
        <taxon>Uncinocarpus</taxon>
    </lineage>
</organism>
<reference evidence="4" key="1">
    <citation type="journal article" date="2009" name="Genome Res.">
        <title>Comparative genomic analyses of the human fungal pathogens Coccidioides and their relatives.</title>
        <authorList>
            <person name="Sharpton T.J."/>
            <person name="Stajich J.E."/>
            <person name="Rounsley S.D."/>
            <person name="Gardner M.J."/>
            <person name="Wortman J.R."/>
            <person name="Jordar V.S."/>
            <person name="Maiti R."/>
            <person name="Kodira C.D."/>
            <person name="Neafsey D.E."/>
            <person name="Zeng Q."/>
            <person name="Hung C.-Y."/>
            <person name="McMahan C."/>
            <person name="Muszewska A."/>
            <person name="Grynberg M."/>
            <person name="Mandel M.A."/>
            <person name="Kellner E.M."/>
            <person name="Barker B.M."/>
            <person name="Galgiani J.N."/>
            <person name="Orbach M.J."/>
            <person name="Kirkland T.N."/>
            <person name="Cole G.T."/>
            <person name="Henn M.R."/>
            <person name="Birren B.W."/>
            <person name="Taylor J.W."/>
        </authorList>
    </citation>
    <scope>NUCLEOTIDE SEQUENCE [LARGE SCALE GENOMIC DNA]</scope>
    <source>
        <strain evidence="4">UAMH 1704</strain>
    </source>
</reference>
<proteinExistence type="inferred from homology"/>
<evidence type="ECO:0000256" key="1">
    <source>
        <dbReference type="ARBA" id="ARBA00009893"/>
    </source>
</evidence>
<dbReference type="InterPro" id="IPR016181">
    <property type="entry name" value="Acyl_CoA_acyltransferase"/>
</dbReference>
<protein>
    <recommendedName>
        <fullName evidence="2">Acyltransferase MbtK/IucB-like conserved domain-containing protein</fullName>
    </recommendedName>
</protein>
<dbReference type="GeneID" id="8442680"/>
<dbReference type="OMA" id="KYEMIFG"/>
<evidence type="ECO:0000259" key="2">
    <source>
        <dbReference type="SMART" id="SM01006"/>
    </source>
</evidence>